<sequence>MSATDLGPSTAPLSGGHAEAGIPVILDVVGLATALIDRGAVLSAEELTVALFRVPGDEGPVLLDALHRHRLVTDLAVSRVVGLVWSSAEYPDRVLTRTRWRVLFAAAGYTEDGHQVPRPTGPQQLYRGSVADRRADWSWTDCRDVARAYAAGGFGGRLPGAIWTATVSPERLLARNHERDEFEYVVDTTGLTIEPVPGCAAFAAAPS</sequence>
<protein>
    <submittedName>
        <fullName evidence="1">Uncharacterized protein</fullName>
    </submittedName>
</protein>
<dbReference type="Proteomes" id="UP001144096">
    <property type="component" value="Unassembled WGS sequence"/>
</dbReference>
<dbReference type="AlphaFoldDB" id="A0A9X2SQB3"/>
<keyword evidence="2" id="KW-1185">Reference proteome</keyword>
<gene>
    <name evidence="1" type="ORF">M8542_36600</name>
</gene>
<comment type="caution">
    <text evidence="1">The sequence shown here is derived from an EMBL/GenBank/DDBJ whole genome shotgun (WGS) entry which is preliminary data.</text>
</comment>
<proteinExistence type="predicted"/>
<organism evidence="1 2">
    <name type="scientific">Amycolatopsis iheyensis</name>
    <dbReference type="NCBI Taxonomy" id="2945988"/>
    <lineage>
        <taxon>Bacteria</taxon>
        <taxon>Bacillati</taxon>
        <taxon>Actinomycetota</taxon>
        <taxon>Actinomycetes</taxon>
        <taxon>Pseudonocardiales</taxon>
        <taxon>Pseudonocardiaceae</taxon>
        <taxon>Amycolatopsis</taxon>
    </lineage>
</organism>
<evidence type="ECO:0000313" key="1">
    <source>
        <dbReference type="EMBL" id="MCR6488365.1"/>
    </source>
</evidence>
<name>A0A9X2SQB3_9PSEU</name>
<reference evidence="1" key="1">
    <citation type="submission" date="2022-06" db="EMBL/GenBank/DDBJ databases">
        <title>Amycolatopsis iheyaensis sp. nov., a new species of the genus Amycolatopsis isolated from soil in Iheya island, Japan.</title>
        <authorList>
            <person name="Ngamcharungchit C."/>
            <person name="Kanto H."/>
            <person name="Take A."/>
            <person name="Intra B."/>
            <person name="Matsumoto A."/>
            <person name="Panbangred W."/>
            <person name="Inahashi Y."/>
        </authorList>
    </citation>
    <scope>NUCLEOTIDE SEQUENCE</scope>
    <source>
        <strain evidence="1">OK19-0408</strain>
    </source>
</reference>
<evidence type="ECO:0000313" key="2">
    <source>
        <dbReference type="Proteomes" id="UP001144096"/>
    </source>
</evidence>
<dbReference type="EMBL" id="JAMXQV010000024">
    <property type="protein sequence ID" value="MCR6488365.1"/>
    <property type="molecule type" value="Genomic_DNA"/>
</dbReference>
<accession>A0A9X2SQB3</accession>
<dbReference type="RefSeq" id="WP_257924924.1">
    <property type="nucleotide sequence ID" value="NZ_JAMXQV010000024.1"/>
</dbReference>